<keyword evidence="3" id="KW-1185">Reference proteome</keyword>
<feature type="transmembrane region" description="Helical" evidence="1">
    <location>
        <begin position="439"/>
        <end position="458"/>
    </location>
</feature>
<gene>
    <name evidence="2" type="ORF">GCM10025770_04870</name>
</gene>
<keyword evidence="1" id="KW-0472">Membrane</keyword>
<proteinExistence type="predicted"/>
<name>A0ABP9QC46_9RHOO</name>
<comment type="caution">
    <text evidence="2">The sequence shown here is derived from an EMBL/GenBank/DDBJ whole genome shotgun (WGS) entry which is preliminary data.</text>
</comment>
<sequence length="459" mass="49774">MDKRYRIVFKGELLPGHDPQVIRQRASRRLGANPAQTDRLFSGQTVILKRGVDMDVAKRYAIELRELGMRILVEPEPALAQPATPAADTPRYRICFAGSVLEGFTREAVMEAAADRLRATPPQLAQMFSGRKTVIKKDLDAEQARRYAARLQSIGMRVVAEAQPGAANTTPAAATKQATPAVTTPIRVQEQRPEPSALTATSRNIHEIMRQQQSLSATEVHQPLRRFEDGADMTATQVEMNLTQTMVDHDLIATNQNLPDLEKTELAGQAYLNALIRDETNLPPPSFATVTATTPIRAELEKTALTPHTFRNALLEAETTIAIPRPGNLNAAQSLSAPVAAKDPADSTLVNPPRPIVAAKPPVEIVSLVLRQCVACGAQQAQGRYCVHCGCELPRLLPEPAHPIVISTPQAAQPREAEPPIADVPYPPKGRPGIAPQRLLLPGVALLGLVCLAAWGLLR</sequence>
<organism evidence="2 3">
    <name type="scientific">Viridibacterium curvum</name>
    <dbReference type="NCBI Taxonomy" id="1101404"/>
    <lineage>
        <taxon>Bacteria</taxon>
        <taxon>Pseudomonadati</taxon>
        <taxon>Pseudomonadota</taxon>
        <taxon>Betaproteobacteria</taxon>
        <taxon>Rhodocyclales</taxon>
        <taxon>Rhodocyclaceae</taxon>
        <taxon>Viridibacterium</taxon>
    </lineage>
</organism>
<protein>
    <recommendedName>
        <fullName evidence="4">SPOR domain-containing protein</fullName>
    </recommendedName>
</protein>
<reference evidence="3" key="1">
    <citation type="journal article" date="2019" name="Int. J. Syst. Evol. Microbiol.">
        <title>The Global Catalogue of Microorganisms (GCM) 10K type strain sequencing project: providing services to taxonomists for standard genome sequencing and annotation.</title>
        <authorList>
            <consortium name="The Broad Institute Genomics Platform"/>
            <consortium name="The Broad Institute Genome Sequencing Center for Infectious Disease"/>
            <person name="Wu L."/>
            <person name="Ma J."/>
        </authorList>
    </citation>
    <scope>NUCLEOTIDE SEQUENCE [LARGE SCALE GENOMIC DNA]</scope>
    <source>
        <strain evidence="3">JCM 18715</strain>
    </source>
</reference>
<accession>A0ABP9QC46</accession>
<evidence type="ECO:0000313" key="3">
    <source>
        <dbReference type="Proteomes" id="UP001500547"/>
    </source>
</evidence>
<dbReference type="RefSeq" id="WP_345531236.1">
    <property type="nucleotide sequence ID" value="NZ_BAABLD010000002.1"/>
</dbReference>
<keyword evidence="1" id="KW-1133">Transmembrane helix</keyword>
<evidence type="ECO:0000256" key="1">
    <source>
        <dbReference type="SAM" id="Phobius"/>
    </source>
</evidence>
<dbReference type="Proteomes" id="UP001500547">
    <property type="component" value="Unassembled WGS sequence"/>
</dbReference>
<keyword evidence="1" id="KW-0812">Transmembrane</keyword>
<evidence type="ECO:0000313" key="2">
    <source>
        <dbReference type="EMBL" id="GAA5159128.1"/>
    </source>
</evidence>
<evidence type="ECO:0008006" key="4">
    <source>
        <dbReference type="Google" id="ProtNLM"/>
    </source>
</evidence>
<dbReference type="EMBL" id="BAABLD010000002">
    <property type="protein sequence ID" value="GAA5159128.1"/>
    <property type="molecule type" value="Genomic_DNA"/>
</dbReference>